<protein>
    <submittedName>
        <fullName evidence="1">Uncharacterized protein</fullName>
    </submittedName>
</protein>
<dbReference type="AlphaFoldDB" id="A0A0D1CM87"/>
<accession>A0A0D1CM87</accession>
<evidence type="ECO:0000313" key="1">
    <source>
        <dbReference type="EMBL" id="KIT15862.1"/>
    </source>
</evidence>
<dbReference type="PATRIC" id="fig|935700.4.peg.2514"/>
<sequence length="215" mass="22815">MRRRPVRRRGPARGFALAEALVALAVAAMTLALLTGATWGLRQAAERRDLAQQTGPADWLATRRAVSAWAAGLSTSGAQGAQGRLIGTATTARMVVEGGSRYVAELRVERRGADAFALVAARYPGRRDVRVVPEAGQVSELVRSSRPIRLLYLHDRPGNPDPVWVYETGDDLPAAIAVEVGDTRRLTAAIHPTVSGECLAAGGLAALEDTTCGLR</sequence>
<reference evidence="1 2" key="1">
    <citation type="submission" date="2015-02" db="EMBL/GenBank/DDBJ databases">
        <title>Genome Sequence of Jannaschia aquimarina DSM28248, a member of the Roseobacter clade.</title>
        <authorList>
            <person name="Voget S."/>
            <person name="Daniel R."/>
        </authorList>
    </citation>
    <scope>NUCLEOTIDE SEQUENCE [LARGE SCALE GENOMIC DNA]</scope>
    <source>
        <strain evidence="1 2">GSW-M26</strain>
    </source>
</reference>
<evidence type="ECO:0000313" key="2">
    <source>
        <dbReference type="Proteomes" id="UP000032232"/>
    </source>
</evidence>
<dbReference type="EMBL" id="JYFE01000042">
    <property type="protein sequence ID" value="KIT15862.1"/>
    <property type="molecule type" value="Genomic_DNA"/>
</dbReference>
<dbReference type="STRING" id="935700.jaqu_24420"/>
<dbReference type="Proteomes" id="UP000032232">
    <property type="component" value="Unassembled WGS sequence"/>
</dbReference>
<name>A0A0D1CM87_9RHOB</name>
<gene>
    <name evidence="1" type="ORF">jaqu_24420</name>
</gene>
<keyword evidence="2" id="KW-1185">Reference proteome</keyword>
<comment type="caution">
    <text evidence="1">The sequence shown here is derived from an EMBL/GenBank/DDBJ whole genome shotgun (WGS) entry which is preliminary data.</text>
</comment>
<proteinExistence type="predicted"/>
<organism evidence="1 2">
    <name type="scientific">Jannaschia aquimarina</name>
    <dbReference type="NCBI Taxonomy" id="935700"/>
    <lineage>
        <taxon>Bacteria</taxon>
        <taxon>Pseudomonadati</taxon>
        <taxon>Pseudomonadota</taxon>
        <taxon>Alphaproteobacteria</taxon>
        <taxon>Rhodobacterales</taxon>
        <taxon>Roseobacteraceae</taxon>
        <taxon>Jannaschia</taxon>
    </lineage>
</organism>
<dbReference type="RefSeq" id="WP_043919239.1">
    <property type="nucleotide sequence ID" value="NZ_FZPF01000005.1"/>
</dbReference>